<name>A0A6L3ZDM2_9FLAO</name>
<feature type="transmembrane region" description="Helical" evidence="1">
    <location>
        <begin position="393"/>
        <end position="415"/>
    </location>
</feature>
<sequence>MESPSMKKFTLFLQKHSQILYNLFLFLVAAMCVLYVLPDQGRFKYEYEVGQPWLHDDLESPFNFPLYKVKSEIRAEREAWEESYPLYFEKNNDIETVSQEKWTERIQRLPYDSAFQSADADRLGKLYLDALYSEGILTPPSTSGAKERIWYLANRGVFVQVDPDQFIEPKRATSLLKSYIDTIGNPQLRSVLASNLPDMIRPNITFDSDLTTRKKNQYLNSISPTEGLVSEGEIIVYSGQVVDATIEQRIASFRRTLEGTSNSSSHWVVLVGHFTLTAIVLVMLFLFLRQFRPQILVNSNSLTLILVSLVGMVLLADLVISYDQSLIYIIPFPLVPIIMRSFYDTRLALFIHLMVIMIVGLVAPNSFEFIFLQFMAGIFSIVTVSSLYRRSQLFMASAKITVIYILSYFAFTLIRGDVTNSEHLYEYGYFALNGLMSVMMAFPLIFIFEKMFSLVSDLTLLELGDTNSPLLRELRLKAPGTFQHSLQVANLAESVIDDIGGNSMLVRTGALYHDIGKMLNPIYFVENQNTGINPHDDLDSLESAEIIVDHVLEGIVLAKSKRIPDMVIDFIRTHHGTTRVEYFYRKYSAEHEGELPEEIAAKFKYPGPKPFSKETAVLMMSDTVEAATRSLVQPTAEQLAGMVDKLIDHQQSSGQFDNANITLGEISRARQILKKKLMSIHHLRVEYPD</sequence>
<feature type="transmembrane region" description="Helical" evidence="1">
    <location>
        <begin position="300"/>
        <end position="320"/>
    </location>
</feature>
<organism evidence="3 4">
    <name type="scientific">Phaeocystidibacter marisrubri</name>
    <dbReference type="NCBI Taxonomy" id="1577780"/>
    <lineage>
        <taxon>Bacteria</taxon>
        <taxon>Pseudomonadati</taxon>
        <taxon>Bacteroidota</taxon>
        <taxon>Flavobacteriia</taxon>
        <taxon>Flavobacteriales</taxon>
        <taxon>Phaeocystidibacteraceae</taxon>
        <taxon>Phaeocystidibacter</taxon>
    </lineage>
</organism>
<dbReference type="Pfam" id="PF01966">
    <property type="entry name" value="HD"/>
    <property type="match status" value="1"/>
</dbReference>
<dbReference type="NCBIfam" id="TIGR00277">
    <property type="entry name" value="HDIG"/>
    <property type="match status" value="1"/>
</dbReference>
<dbReference type="Gene3D" id="1.10.3210.10">
    <property type="entry name" value="Hypothetical protein af1432"/>
    <property type="match status" value="1"/>
</dbReference>
<proteinExistence type="predicted"/>
<feature type="transmembrane region" description="Helical" evidence="1">
    <location>
        <begin position="20"/>
        <end position="37"/>
    </location>
</feature>
<dbReference type="Pfam" id="PF07698">
    <property type="entry name" value="7TM-7TMR_HD"/>
    <property type="match status" value="1"/>
</dbReference>
<accession>A0A6L3ZDM2</accession>
<dbReference type="InterPro" id="IPR052722">
    <property type="entry name" value="PgpH_phosphodiesterase"/>
</dbReference>
<comment type="caution">
    <text evidence="3">The sequence shown here is derived from an EMBL/GenBank/DDBJ whole genome shotgun (WGS) entry which is preliminary data.</text>
</comment>
<gene>
    <name evidence="3" type="ORF">F8C82_07430</name>
</gene>
<feature type="transmembrane region" description="Helical" evidence="1">
    <location>
        <begin position="427"/>
        <end position="448"/>
    </location>
</feature>
<dbReference type="PANTHER" id="PTHR36442:SF1">
    <property type="entry name" value="CYCLIC-DI-AMP PHOSPHODIESTERASE PGPH"/>
    <property type="match status" value="1"/>
</dbReference>
<keyword evidence="1" id="KW-0812">Transmembrane</keyword>
<dbReference type="Pfam" id="PF07697">
    <property type="entry name" value="7TMR-HDED"/>
    <property type="match status" value="1"/>
</dbReference>
<reference evidence="3 4" key="1">
    <citation type="submission" date="2019-10" db="EMBL/GenBank/DDBJ databases">
        <title>Genome sequence of Phaeocystidibacter marisrubri JCM30614 (type strain).</title>
        <authorList>
            <person name="Bowman J.P."/>
        </authorList>
    </citation>
    <scope>NUCLEOTIDE SEQUENCE [LARGE SCALE GENOMIC DNA]</scope>
    <source>
        <strain evidence="3 4">JCM 30614</strain>
    </source>
</reference>
<dbReference type="InterPro" id="IPR006675">
    <property type="entry name" value="HDIG_dom"/>
</dbReference>
<dbReference type="InterPro" id="IPR003607">
    <property type="entry name" value="HD/PDEase_dom"/>
</dbReference>
<evidence type="ECO:0000313" key="3">
    <source>
        <dbReference type="EMBL" id="KAB2815527.1"/>
    </source>
</evidence>
<dbReference type="PANTHER" id="PTHR36442">
    <property type="entry name" value="CYCLIC-DI-AMP PHOSPHODIESTERASE PGPH"/>
    <property type="match status" value="1"/>
</dbReference>
<feature type="transmembrane region" description="Helical" evidence="1">
    <location>
        <begin position="267"/>
        <end position="288"/>
    </location>
</feature>
<keyword evidence="1" id="KW-0472">Membrane</keyword>
<feature type="transmembrane region" description="Helical" evidence="1">
    <location>
        <begin position="347"/>
        <end position="363"/>
    </location>
</feature>
<feature type="domain" description="HD/PDEase" evidence="2">
    <location>
        <begin position="477"/>
        <end position="636"/>
    </location>
</feature>
<dbReference type="InterPro" id="IPR011624">
    <property type="entry name" value="Metal-dep_PHydrolase_7TM_extra"/>
</dbReference>
<evidence type="ECO:0000259" key="2">
    <source>
        <dbReference type="SMART" id="SM00471"/>
    </source>
</evidence>
<feature type="transmembrane region" description="Helical" evidence="1">
    <location>
        <begin position="326"/>
        <end position="342"/>
    </location>
</feature>
<dbReference type="EMBL" id="WBVQ01000002">
    <property type="protein sequence ID" value="KAB2815527.1"/>
    <property type="molecule type" value="Genomic_DNA"/>
</dbReference>
<dbReference type="SMART" id="SM00471">
    <property type="entry name" value="HDc"/>
    <property type="match status" value="1"/>
</dbReference>
<keyword evidence="4" id="KW-1185">Reference proteome</keyword>
<dbReference type="InterPro" id="IPR011621">
    <property type="entry name" value="Metal-dep_PHydrolase_7TM_intra"/>
</dbReference>
<keyword evidence="1" id="KW-1133">Transmembrane helix</keyword>
<dbReference type="CDD" id="cd00077">
    <property type="entry name" value="HDc"/>
    <property type="match status" value="1"/>
</dbReference>
<dbReference type="InterPro" id="IPR006674">
    <property type="entry name" value="HD_domain"/>
</dbReference>
<dbReference type="OrthoDB" id="9806952at2"/>
<dbReference type="SUPFAM" id="SSF109604">
    <property type="entry name" value="HD-domain/PDEase-like"/>
    <property type="match status" value="1"/>
</dbReference>
<evidence type="ECO:0000256" key="1">
    <source>
        <dbReference type="SAM" id="Phobius"/>
    </source>
</evidence>
<protein>
    <submittedName>
        <fullName evidence="3">HDIG domain-containing protein</fullName>
    </submittedName>
</protein>
<evidence type="ECO:0000313" key="4">
    <source>
        <dbReference type="Proteomes" id="UP000484164"/>
    </source>
</evidence>
<dbReference type="Proteomes" id="UP000484164">
    <property type="component" value="Unassembled WGS sequence"/>
</dbReference>
<dbReference type="AlphaFoldDB" id="A0A6L3ZDM2"/>